<evidence type="ECO:0000313" key="2">
    <source>
        <dbReference type="Proteomes" id="UP000094828"/>
    </source>
</evidence>
<comment type="caution">
    <text evidence="1">The sequence shown here is derived from an EMBL/GenBank/DDBJ whole genome shotgun (WGS) entry which is preliminary data.</text>
</comment>
<dbReference type="AlphaFoldDB" id="A0A1C3EA07"/>
<sequence>MASSSSDGKTVGLESFEDFLRRSIRQHPRRLFYIDWPDPHPALRATLSHADAGEGLLLLLPFRREKAGMRASSNELDVQSTNDLIAGCLSSLATRQQSAPLRMP</sequence>
<dbReference type="EMBL" id="LYDR01000116">
    <property type="protein sequence ID" value="ODA30050.1"/>
    <property type="molecule type" value="Genomic_DNA"/>
</dbReference>
<gene>
    <name evidence="1" type="ORF">A6X21_06850</name>
</gene>
<keyword evidence="2" id="KW-1185">Reference proteome</keyword>
<protein>
    <submittedName>
        <fullName evidence="1">Uncharacterized protein</fullName>
    </submittedName>
</protein>
<name>A0A1C3EA07_9PLAN</name>
<reference evidence="1 2" key="1">
    <citation type="submission" date="2016-05" db="EMBL/GenBank/DDBJ databases">
        <title>Genomic and physiological characterization of Planctopirus sp. isolated from fresh water lake.</title>
        <authorList>
            <person name="Subhash Y."/>
            <person name="Ramana C."/>
        </authorList>
    </citation>
    <scope>NUCLEOTIDE SEQUENCE [LARGE SCALE GENOMIC DNA]</scope>
    <source>
        <strain evidence="1 2">JC280</strain>
    </source>
</reference>
<accession>A0A1C3EA07</accession>
<evidence type="ECO:0000313" key="1">
    <source>
        <dbReference type="EMBL" id="ODA30050.1"/>
    </source>
</evidence>
<dbReference type="Proteomes" id="UP000094828">
    <property type="component" value="Unassembled WGS sequence"/>
</dbReference>
<proteinExistence type="predicted"/>
<organism evidence="1 2">
    <name type="scientific">Planctopirus hydrillae</name>
    <dbReference type="NCBI Taxonomy" id="1841610"/>
    <lineage>
        <taxon>Bacteria</taxon>
        <taxon>Pseudomonadati</taxon>
        <taxon>Planctomycetota</taxon>
        <taxon>Planctomycetia</taxon>
        <taxon>Planctomycetales</taxon>
        <taxon>Planctomycetaceae</taxon>
        <taxon>Planctopirus</taxon>
    </lineage>
</organism>